<organism evidence="2 3">
    <name type="scientific">Dreissena polymorpha</name>
    <name type="common">Zebra mussel</name>
    <name type="synonym">Mytilus polymorpha</name>
    <dbReference type="NCBI Taxonomy" id="45954"/>
    <lineage>
        <taxon>Eukaryota</taxon>
        <taxon>Metazoa</taxon>
        <taxon>Spiralia</taxon>
        <taxon>Lophotrochozoa</taxon>
        <taxon>Mollusca</taxon>
        <taxon>Bivalvia</taxon>
        <taxon>Autobranchia</taxon>
        <taxon>Heteroconchia</taxon>
        <taxon>Euheterodonta</taxon>
        <taxon>Imparidentia</taxon>
        <taxon>Neoheterodontei</taxon>
        <taxon>Myida</taxon>
        <taxon>Dreissenoidea</taxon>
        <taxon>Dreissenidae</taxon>
        <taxon>Dreissena</taxon>
    </lineage>
</organism>
<accession>A0A9D4SA54</accession>
<evidence type="ECO:0000313" key="3">
    <source>
        <dbReference type="Proteomes" id="UP000828390"/>
    </source>
</evidence>
<protein>
    <recommendedName>
        <fullName evidence="4">NACHT domain-containing protein</fullName>
    </recommendedName>
</protein>
<feature type="compositionally biased region" description="Acidic residues" evidence="1">
    <location>
        <begin position="1091"/>
        <end position="1103"/>
    </location>
</feature>
<comment type="caution">
    <text evidence="2">The sequence shown here is derived from an EMBL/GenBank/DDBJ whole genome shotgun (WGS) entry which is preliminary data.</text>
</comment>
<feature type="region of interest" description="Disordered" evidence="1">
    <location>
        <begin position="1088"/>
        <end position="1109"/>
    </location>
</feature>
<dbReference type="InterPro" id="IPR027417">
    <property type="entry name" value="P-loop_NTPase"/>
</dbReference>
<dbReference type="Gene3D" id="3.40.50.300">
    <property type="entry name" value="P-loop containing nucleotide triphosphate hydrolases"/>
    <property type="match status" value="1"/>
</dbReference>
<keyword evidence="3" id="KW-1185">Reference proteome</keyword>
<dbReference type="EMBL" id="JAIWYP010000001">
    <property type="protein sequence ID" value="KAH3897481.1"/>
    <property type="molecule type" value="Genomic_DNA"/>
</dbReference>
<name>A0A9D4SA54_DREPO</name>
<sequence length="1109" mass="127564">MLNCKHFETCLSSCLSPRPPDPQCPLEMVREVSRKLRHTSDCKVTDTDLQDYFQKLTTLLSDPLSLWNEPSARDARVKLSDLLNDRLSLDELGALLRSVNQTLNMAESTISRTLAESVQIIDDKLKHGIQTIQQETQHGVKYLKDETLDCQARIEDTARDAEHKVTETIQDATKKIELETKESTQKINDTNQQCIRKLEQETQHGIEKIEQAKQKRQKTDYNSALKELIKRMKAHYCETLSHVSLSVLDPQLDKPLQDLFVIPNIYRVVIEADGKRTNKDQIYKYKDLFHSGEEVLNRHIFLQGEPGVGKSTFAAKLVLDWCNEDRSFSTNPEMGAFDDLETLRQFNVLFFIALRNSGDQTDVTEMIKSQIIDMNYAKDERENAYKLLLDVIQHELCLVVEEGIDEWVDPDNKLVLPSMAGFPKERSIILYTTRPWKMTDERIKNSQIDLLIELTGITDSEDLSRRILKCISVDDLNSSVEQFKCFIKEHGFQKIILTPMMLTIILLKFKTGLAERLTRPSLCKLYSVLLESLCKKANDTKGYFLQMNAPQCVCFENTEYIEPNIKEINELAKAAFYLRFSMKQKATVVFSERELAKYINNYVVQFALKTGILLKRRVKSRSDRSYCFIHLSFQDFLAAYYMANNMSAIENTIQEYLDAFKYAFYGMAPAFIFLCGIHIDAANKLSILMDANKHHFSIDYVWLFTKDPNFCIQNVYINALKEAKSSGHKDEDIHLKLSSFDFTSCSDSDRDALYCLFLINKSNVISLRSDNWDSEGCDVSYLENLETLILYDPADFIPRPLPNPTKLTHLELSNIILCSSLQECFQTLFENYTHEDENEDTPSIPPTLVQIVLKLPEDTCSQSWLRRLFKTILTFPVLIFELRISNISVDIIKTGESVDVNELVATDTNVPCLFDAIRNSKVTDLCVDLFRVTPYQVSAFLRMLPTLTNVETLKIISDKICLDIKLPQSVKCVKFDYLFTVLSPSEVRFLLKNVMFLQHLKECKLKFGYNGGLHKYETIKKDLDEMPNIEVSKNEHEILNTTSNSEYGLMERLTTFGALDNGHYYDDEDDEDDENEYFNDYFEAIAAARSDDDENGDDDDDFEAAVLGE</sequence>
<evidence type="ECO:0008006" key="4">
    <source>
        <dbReference type="Google" id="ProtNLM"/>
    </source>
</evidence>
<evidence type="ECO:0000313" key="2">
    <source>
        <dbReference type="EMBL" id="KAH3897481.1"/>
    </source>
</evidence>
<dbReference type="PANTHER" id="PTHR46844:SF1">
    <property type="entry name" value="SLR5058 PROTEIN"/>
    <property type="match status" value="1"/>
</dbReference>
<proteinExistence type="predicted"/>
<dbReference type="SUPFAM" id="SSF52540">
    <property type="entry name" value="P-loop containing nucleoside triphosphate hydrolases"/>
    <property type="match status" value="1"/>
</dbReference>
<evidence type="ECO:0000256" key="1">
    <source>
        <dbReference type="SAM" id="MobiDB-lite"/>
    </source>
</evidence>
<dbReference type="Proteomes" id="UP000828390">
    <property type="component" value="Unassembled WGS sequence"/>
</dbReference>
<dbReference type="PANTHER" id="PTHR46844">
    <property type="entry name" value="SLR5058 PROTEIN"/>
    <property type="match status" value="1"/>
</dbReference>
<reference evidence="2" key="2">
    <citation type="submission" date="2020-11" db="EMBL/GenBank/DDBJ databases">
        <authorList>
            <person name="McCartney M.A."/>
            <person name="Auch B."/>
            <person name="Kono T."/>
            <person name="Mallez S."/>
            <person name="Becker A."/>
            <person name="Gohl D.M."/>
            <person name="Silverstein K.A.T."/>
            <person name="Koren S."/>
            <person name="Bechman K.B."/>
            <person name="Herman A."/>
            <person name="Abrahante J.E."/>
            <person name="Garbe J."/>
        </authorList>
    </citation>
    <scope>NUCLEOTIDE SEQUENCE</scope>
    <source>
        <strain evidence="2">Duluth1</strain>
        <tissue evidence="2">Whole animal</tissue>
    </source>
</reference>
<reference evidence="2" key="1">
    <citation type="journal article" date="2019" name="bioRxiv">
        <title>The Genome of the Zebra Mussel, Dreissena polymorpha: A Resource for Invasive Species Research.</title>
        <authorList>
            <person name="McCartney M.A."/>
            <person name="Auch B."/>
            <person name="Kono T."/>
            <person name="Mallez S."/>
            <person name="Zhang Y."/>
            <person name="Obille A."/>
            <person name="Becker A."/>
            <person name="Abrahante J.E."/>
            <person name="Garbe J."/>
            <person name="Badalamenti J.P."/>
            <person name="Herman A."/>
            <person name="Mangelson H."/>
            <person name="Liachko I."/>
            <person name="Sullivan S."/>
            <person name="Sone E.D."/>
            <person name="Koren S."/>
            <person name="Silverstein K.A.T."/>
            <person name="Beckman K.B."/>
            <person name="Gohl D.M."/>
        </authorList>
    </citation>
    <scope>NUCLEOTIDE SEQUENCE</scope>
    <source>
        <strain evidence="2">Duluth1</strain>
        <tissue evidence="2">Whole animal</tissue>
    </source>
</reference>
<dbReference type="AlphaFoldDB" id="A0A9D4SA54"/>
<gene>
    <name evidence="2" type="ORF">DPMN_021669</name>
</gene>
<dbReference type="OrthoDB" id="8964250at2759"/>